<dbReference type="GO" id="GO:0020037">
    <property type="term" value="F:heme binding"/>
    <property type="evidence" value="ECO:0007669"/>
    <property type="project" value="InterPro"/>
</dbReference>
<dbReference type="AlphaFoldDB" id="A0A8T2JU85"/>
<dbReference type="EMBL" id="JAACNH010000003">
    <property type="protein sequence ID" value="KAG8448795.1"/>
    <property type="molecule type" value="Genomic_DNA"/>
</dbReference>
<keyword evidence="12" id="KW-0472">Membrane</keyword>
<evidence type="ECO:0000256" key="4">
    <source>
        <dbReference type="ARBA" id="ARBA00010617"/>
    </source>
</evidence>
<dbReference type="GO" id="GO:0016712">
    <property type="term" value="F:oxidoreductase activity, acting on paired donors, with incorporation or reduction of molecular oxygen, reduced flavin or flavoprotein as one donor, and incorporation of one atom of oxygen"/>
    <property type="evidence" value="ECO:0007669"/>
    <property type="project" value="TreeGrafter"/>
</dbReference>
<comment type="similarity">
    <text evidence="4">Belongs to the cytochrome P450 family.</text>
</comment>
<keyword evidence="9" id="KW-0560">Oxidoreductase</keyword>
<gene>
    <name evidence="13" type="ORF">GDO86_015749</name>
</gene>
<dbReference type="InterPro" id="IPR001128">
    <property type="entry name" value="Cyt_P450"/>
</dbReference>
<dbReference type="InterPro" id="IPR050182">
    <property type="entry name" value="Cytochrome_P450_fam2"/>
</dbReference>
<evidence type="ECO:0000256" key="6">
    <source>
        <dbReference type="ARBA" id="ARBA00022723"/>
    </source>
</evidence>
<keyword evidence="11" id="KW-0503">Monooxygenase</keyword>
<name>A0A8T2JU85_9PIPI</name>
<dbReference type="GO" id="GO:0019373">
    <property type="term" value="P:epoxygenase P450 pathway"/>
    <property type="evidence" value="ECO:0007669"/>
    <property type="project" value="TreeGrafter"/>
</dbReference>
<dbReference type="Pfam" id="PF00067">
    <property type="entry name" value="p450"/>
    <property type="match status" value="1"/>
</dbReference>
<dbReference type="GO" id="GO:0006805">
    <property type="term" value="P:xenobiotic metabolic process"/>
    <property type="evidence" value="ECO:0007669"/>
    <property type="project" value="TreeGrafter"/>
</dbReference>
<evidence type="ECO:0000256" key="12">
    <source>
        <dbReference type="ARBA" id="ARBA00023136"/>
    </source>
</evidence>
<accession>A0A8T2JU85</accession>
<keyword evidence="8" id="KW-0492">Microsome</keyword>
<dbReference type="PRINTS" id="PR00463">
    <property type="entry name" value="EP450I"/>
</dbReference>
<keyword evidence="10" id="KW-0408">Iron</keyword>
<evidence type="ECO:0000313" key="14">
    <source>
        <dbReference type="Proteomes" id="UP000812440"/>
    </source>
</evidence>
<dbReference type="InterPro" id="IPR036396">
    <property type="entry name" value="Cyt_P450_sf"/>
</dbReference>
<dbReference type="PANTHER" id="PTHR24300:SF390">
    <property type="entry name" value="CYTOCHROME P450 FAMILY 2 SUBFAMILY A MEMBER 6 GENE 2"/>
    <property type="match status" value="1"/>
</dbReference>
<evidence type="ECO:0000256" key="11">
    <source>
        <dbReference type="ARBA" id="ARBA00023033"/>
    </source>
</evidence>
<evidence type="ECO:0000256" key="1">
    <source>
        <dbReference type="ARBA" id="ARBA00001971"/>
    </source>
</evidence>
<comment type="cofactor">
    <cofactor evidence="1">
        <name>heme</name>
        <dbReference type="ChEBI" id="CHEBI:30413"/>
    </cofactor>
</comment>
<comment type="subcellular location">
    <subcellularLocation>
        <location evidence="3">Endoplasmic reticulum membrane</location>
        <topology evidence="3">Peripheral membrane protein</topology>
    </subcellularLocation>
    <subcellularLocation>
        <location evidence="2">Microsome membrane</location>
        <topology evidence="2">Peripheral membrane protein</topology>
    </subcellularLocation>
</comment>
<dbReference type="Proteomes" id="UP000812440">
    <property type="component" value="Chromosome 8_10"/>
</dbReference>
<evidence type="ECO:0000256" key="10">
    <source>
        <dbReference type="ARBA" id="ARBA00023004"/>
    </source>
</evidence>
<evidence type="ECO:0000256" key="8">
    <source>
        <dbReference type="ARBA" id="ARBA00022848"/>
    </source>
</evidence>
<dbReference type="FunFam" id="1.10.630.10:FF:000238">
    <property type="entry name" value="Cytochrome P450 2A6"/>
    <property type="match status" value="1"/>
</dbReference>
<proteinExistence type="inferred from homology"/>
<keyword evidence="5" id="KW-0349">Heme</keyword>
<sequence>MSEKYGPVFTIHISNQPAVCFVGYDCMKEAFLDHNGLFGERGHMGVSYQLFKDYGVLNSNGERWKQIRRFSINTLKNFGMGKRSIEERIQGEAQCLVKEFRKRVGTPFDPTYLLSLAVSNVICSILLGERFDYEDEEFLNLLSLLKEIFQILTSKWGLLSYGLPKTLFYLLSPLRKTFGCLDKVRAFVEESVKKHRETLDVHCPRDFIDCFLIKMDEEKNNPETEFHSDNLFSTIIDLFFAGTETTSTTLKYSLLILLDIGQPVARKAKQEIDDVIGQDRCPSSDDRIKMPYTNAIVNEIQRVADIVPIGLPNRTTHDTIFRGYNIPKGTFTFHMLTSVLKDPKYFKYPNQFNPGNFLEENGTFKKNNAFIPFSIGKKKITF</sequence>
<reference evidence="13" key="1">
    <citation type="thesis" date="2020" institute="ProQuest LLC" country="789 East Eisenhower Parkway, Ann Arbor, MI, USA">
        <title>Comparative Genomics and Chromosome Evolution.</title>
        <authorList>
            <person name="Mudd A.B."/>
        </authorList>
    </citation>
    <scope>NUCLEOTIDE SEQUENCE</scope>
    <source>
        <strain evidence="13">Female2</strain>
        <tissue evidence="13">Blood</tissue>
    </source>
</reference>
<keyword evidence="6" id="KW-0479">Metal-binding</keyword>
<organism evidence="13 14">
    <name type="scientific">Hymenochirus boettgeri</name>
    <name type="common">Congo dwarf clawed frog</name>
    <dbReference type="NCBI Taxonomy" id="247094"/>
    <lineage>
        <taxon>Eukaryota</taxon>
        <taxon>Metazoa</taxon>
        <taxon>Chordata</taxon>
        <taxon>Craniata</taxon>
        <taxon>Vertebrata</taxon>
        <taxon>Euteleostomi</taxon>
        <taxon>Amphibia</taxon>
        <taxon>Batrachia</taxon>
        <taxon>Anura</taxon>
        <taxon>Pipoidea</taxon>
        <taxon>Pipidae</taxon>
        <taxon>Pipinae</taxon>
        <taxon>Hymenochirus</taxon>
    </lineage>
</organism>
<dbReference type="InterPro" id="IPR002401">
    <property type="entry name" value="Cyt_P450_E_grp-I"/>
</dbReference>
<evidence type="ECO:0000256" key="7">
    <source>
        <dbReference type="ARBA" id="ARBA00022824"/>
    </source>
</evidence>
<dbReference type="GO" id="GO:0008392">
    <property type="term" value="F:arachidonate epoxygenase activity"/>
    <property type="evidence" value="ECO:0007669"/>
    <property type="project" value="TreeGrafter"/>
</dbReference>
<dbReference type="Gene3D" id="1.10.630.10">
    <property type="entry name" value="Cytochrome P450"/>
    <property type="match status" value="1"/>
</dbReference>
<protein>
    <submittedName>
        <fullName evidence="13">Uncharacterized protein</fullName>
    </submittedName>
</protein>
<evidence type="ECO:0000256" key="5">
    <source>
        <dbReference type="ARBA" id="ARBA00022617"/>
    </source>
</evidence>
<comment type="caution">
    <text evidence="13">The sequence shown here is derived from an EMBL/GenBank/DDBJ whole genome shotgun (WGS) entry which is preliminary data.</text>
</comment>
<keyword evidence="7" id="KW-0256">Endoplasmic reticulum</keyword>
<evidence type="ECO:0000256" key="3">
    <source>
        <dbReference type="ARBA" id="ARBA00004406"/>
    </source>
</evidence>
<dbReference type="GO" id="GO:0005789">
    <property type="term" value="C:endoplasmic reticulum membrane"/>
    <property type="evidence" value="ECO:0007669"/>
    <property type="project" value="UniProtKB-SubCell"/>
</dbReference>
<dbReference type="GO" id="GO:0005506">
    <property type="term" value="F:iron ion binding"/>
    <property type="evidence" value="ECO:0007669"/>
    <property type="project" value="InterPro"/>
</dbReference>
<dbReference type="PANTHER" id="PTHR24300">
    <property type="entry name" value="CYTOCHROME P450 508A4-RELATED"/>
    <property type="match status" value="1"/>
</dbReference>
<dbReference type="PRINTS" id="PR00385">
    <property type="entry name" value="P450"/>
</dbReference>
<keyword evidence="14" id="KW-1185">Reference proteome</keyword>
<dbReference type="OrthoDB" id="1055148at2759"/>
<evidence type="ECO:0000256" key="2">
    <source>
        <dbReference type="ARBA" id="ARBA00004174"/>
    </source>
</evidence>
<evidence type="ECO:0000256" key="9">
    <source>
        <dbReference type="ARBA" id="ARBA00023002"/>
    </source>
</evidence>
<dbReference type="SUPFAM" id="SSF48264">
    <property type="entry name" value="Cytochrome P450"/>
    <property type="match status" value="1"/>
</dbReference>
<evidence type="ECO:0000313" key="13">
    <source>
        <dbReference type="EMBL" id="KAG8448795.1"/>
    </source>
</evidence>